<organism evidence="4 5">
    <name type="scientific">Crenobacter luteus</name>
    <dbReference type="NCBI Taxonomy" id="1452487"/>
    <lineage>
        <taxon>Bacteria</taxon>
        <taxon>Pseudomonadati</taxon>
        <taxon>Pseudomonadota</taxon>
        <taxon>Betaproteobacteria</taxon>
        <taxon>Neisseriales</taxon>
        <taxon>Neisseriaceae</taxon>
        <taxon>Crenobacter</taxon>
    </lineage>
</organism>
<dbReference type="AlphaFoldDB" id="A0A165EKA3"/>
<comment type="caution">
    <text evidence="4">The sequence shown here is derived from an EMBL/GenBank/DDBJ whole genome shotgun (WGS) entry which is preliminary data.</text>
</comment>
<dbReference type="PROSITE" id="PS50887">
    <property type="entry name" value="GGDEF"/>
    <property type="match status" value="1"/>
</dbReference>
<evidence type="ECO:0000313" key="5">
    <source>
        <dbReference type="Proteomes" id="UP000076625"/>
    </source>
</evidence>
<proteinExistence type="predicted"/>
<dbReference type="Gene3D" id="3.30.70.270">
    <property type="match status" value="1"/>
</dbReference>
<dbReference type="GO" id="GO:0043709">
    <property type="term" value="P:cell adhesion involved in single-species biofilm formation"/>
    <property type="evidence" value="ECO:0007669"/>
    <property type="project" value="TreeGrafter"/>
</dbReference>
<dbReference type="GO" id="GO:0005886">
    <property type="term" value="C:plasma membrane"/>
    <property type="evidence" value="ECO:0007669"/>
    <property type="project" value="TreeGrafter"/>
</dbReference>
<keyword evidence="5" id="KW-1185">Reference proteome</keyword>
<dbReference type="NCBIfam" id="TIGR00254">
    <property type="entry name" value="GGDEF"/>
    <property type="match status" value="1"/>
</dbReference>
<dbReference type="PANTHER" id="PTHR45138">
    <property type="entry name" value="REGULATORY COMPONENTS OF SENSORY TRANSDUCTION SYSTEM"/>
    <property type="match status" value="1"/>
</dbReference>
<sequence>MNGDDGLETRVEALLAAPAHDAAALHAALAALYARYRDLAAQIERVTRIADRYQGAERERGRSYAVRYEKQLRQIEKIMRISDRYQSMLRDLNDRLHWLSLRDVVTGLPNRRHMLGRLDDAVADAKEGGAPLALAIADVDHFKRINDGFGHDTGDKALAALGHALCGLLPDGDAARWGGEEFLLLFPAHDLAAARRRLDALRAALPGAMAPLWPDGVPTLTLSCGLTAWRGDDDALSALLSRADEALYVAKRGGRDRLVVAD</sequence>
<dbReference type="GO" id="GO:0052621">
    <property type="term" value="F:diguanylate cyclase activity"/>
    <property type="evidence" value="ECO:0007669"/>
    <property type="project" value="UniProtKB-EC"/>
</dbReference>
<dbReference type="PANTHER" id="PTHR45138:SF9">
    <property type="entry name" value="DIGUANYLATE CYCLASE DGCM-RELATED"/>
    <property type="match status" value="1"/>
</dbReference>
<dbReference type="OrthoDB" id="8522032at2"/>
<evidence type="ECO:0000313" key="4">
    <source>
        <dbReference type="EMBL" id="KZE24982.1"/>
    </source>
</evidence>
<evidence type="ECO:0000256" key="1">
    <source>
        <dbReference type="ARBA" id="ARBA00012528"/>
    </source>
</evidence>
<dbReference type="STRING" id="1452487.AVW16_03970"/>
<evidence type="ECO:0000256" key="2">
    <source>
        <dbReference type="ARBA" id="ARBA00034247"/>
    </source>
</evidence>
<accession>A0A165EKA3</accession>
<dbReference type="RefSeq" id="WP_066614925.1">
    <property type="nucleotide sequence ID" value="NZ_LQQU01000060.1"/>
</dbReference>
<dbReference type="InterPro" id="IPR050469">
    <property type="entry name" value="Diguanylate_Cyclase"/>
</dbReference>
<feature type="domain" description="GGDEF" evidence="3">
    <location>
        <begin position="130"/>
        <end position="262"/>
    </location>
</feature>
<dbReference type="EC" id="2.7.7.65" evidence="1"/>
<protein>
    <recommendedName>
        <fullName evidence="1">diguanylate cyclase</fullName>
        <ecNumber evidence="1">2.7.7.65</ecNumber>
    </recommendedName>
</protein>
<gene>
    <name evidence="4" type="ORF">AVW16_03970</name>
</gene>
<dbReference type="GO" id="GO:1902201">
    <property type="term" value="P:negative regulation of bacterial-type flagellum-dependent cell motility"/>
    <property type="evidence" value="ECO:0007669"/>
    <property type="project" value="TreeGrafter"/>
</dbReference>
<dbReference type="InterPro" id="IPR000160">
    <property type="entry name" value="GGDEF_dom"/>
</dbReference>
<dbReference type="InterPro" id="IPR029787">
    <property type="entry name" value="Nucleotide_cyclase"/>
</dbReference>
<dbReference type="SUPFAM" id="SSF55073">
    <property type="entry name" value="Nucleotide cyclase"/>
    <property type="match status" value="1"/>
</dbReference>
<name>A0A165EKA3_9NEIS</name>
<dbReference type="InterPro" id="IPR043128">
    <property type="entry name" value="Rev_trsase/Diguanyl_cyclase"/>
</dbReference>
<evidence type="ECO:0000259" key="3">
    <source>
        <dbReference type="PROSITE" id="PS50887"/>
    </source>
</evidence>
<reference evidence="5" key="1">
    <citation type="submission" date="2016-01" db="EMBL/GenBank/DDBJ databases">
        <title>Draft genome of Chromobacterium sp. F49.</title>
        <authorList>
            <person name="Hong K.W."/>
        </authorList>
    </citation>
    <scope>NUCLEOTIDE SEQUENCE [LARGE SCALE GENOMIC DNA]</scope>
    <source>
        <strain evidence="5">CN10</strain>
    </source>
</reference>
<dbReference type="Pfam" id="PF00990">
    <property type="entry name" value="GGDEF"/>
    <property type="match status" value="1"/>
</dbReference>
<dbReference type="EMBL" id="LQQU01000060">
    <property type="protein sequence ID" value="KZE24982.1"/>
    <property type="molecule type" value="Genomic_DNA"/>
</dbReference>
<dbReference type="Proteomes" id="UP000076625">
    <property type="component" value="Unassembled WGS sequence"/>
</dbReference>
<dbReference type="CDD" id="cd01949">
    <property type="entry name" value="GGDEF"/>
    <property type="match status" value="1"/>
</dbReference>
<comment type="catalytic activity">
    <reaction evidence="2">
        <text>2 GTP = 3',3'-c-di-GMP + 2 diphosphate</text>
        <dbReference type="Rhea" id="RHEA:24898"/>
        <dbReference type="ChEBI" id="CHEBI:33019"/>
        <dbReference type="ChEBI" id="CHEBI:37565"/>
        <dbReference type="ChEBI" id="CHEBI:58805"/>
        <dbReference type="EC" id="2.7.7.65"/>
    </reaction>
</comment>
<dbReference type="SMART" id="SM00267">
    <property type="entry name" value="GGDEF"/>
    <property type="match status" value="1"/>
</dbReference>